<name>A0A0Q3PEM8_9HYPH</name>
<dbReference type="AlphaFoldDB" id="A0A0Q3PEM8"/>
<dbReference type="RefSeq" id="WP_055730514.1">
    <property type="nucleotide sequence ID" value="NZ_FUYX01000002.1"/>
</dbReference>
<organism evidence="2 4">
    <name type="scientific">Bosea thiooxidans</name>
    <dbReference type="NCBI Taxonomy" id="53254"/>
    <lineage>
        <taxon>Bacteria</taxon>
        <taxon>Pseudomonadati</taxon>
        <taxon>Pseudomonadota</taxon>
        <taxon>Alphaproteobacteria</taxon>
        <taxon>Hyphomicrobiales</taxon>
        <taxon>Boseaceae</taxon>
        <taxon>Bosea</taxon>
    </lineage>
</organism>
<dbReference type="InterPro" id="IPR004843">
    <property type="entry name" value="Calcineurin-like_PHP"/>
</dbReference>
<dbReference type="PANTHER" id="PTHR43143:SF1">
    <property type="entry name" value="SERINE_THREONINE-PROTEIN PHOSPHATASE CPPED1"/>
    <property type="match status" value="1"/>
</dbReference>
<dbReference type="SUPFAM" id="SSF56300">
    <property type="entry name" value="Metallo-dependent phosphatases"/>
    <property type="match status" value="1"/>
</dbReference>
<reference evidence="2 4" key="1">
    <citation type="submission" date="2015-10" db="EMBL/GenBank/DDBJ databases">
        <title>Draft genome of Bosea thiooxidans.</title>
        <authorList>
            <person name="Wang X."/>
        </authorList>
    </citation>
    <scope>NUCLEOTIDE SEQUENCE [LARGE SCALE GENOMIC DNA]</scope>
    <source>
        <strain evidence="2 4">CGMCC 9174</strain>
    </source>
</reference>
<sequence>MQRVVQISDTHLSPNKPHFSGNWAPLTAWLAARTPDLVIHTGDVTVDGADVDEDMAHCRGLLDSIGVPVLSIPGNHDVGEAYHPHQPVNEERLARWRSHIGEDFWVRDLEGWRLIGLNSMLFGSDEAEERHQLAWLDRQIAEAEGRRLGWFLHRPLFIEAPDEGDQGYWSVPPRPRAHLLDLISRHDVAFVASGHLHRAHDFTVGGTRYIWGPSSGFVVGPELQPGMAGTTTLGAVAYGFDGRDFSAEIHEIAALKTLWIDDVIHEVYPPRAA</sequence>
<evidence type="ECO:0000313" key="3">
    <source>
        <dbReference type="EMBL" id="SKB48207.1"/>
    </source>
</evidence>
<dbReference type="Pfam" id="PF00149">
    <property type="entry name" value="Metallophos"/>
    <property type="match status" value="1"/>
</dbReference>
<evidence type="ECO:0000313" key="2">
    <source>
        <dbReference type="EMBL" id="KQK28214.1"/>
    </source>
</evidence>
<dbReference type="EMBL" id="LMAR01000080">
    <property type="protein sequence ID" value="KQK28214.1"/>
    <property type="molecule type" value="Genomic_DNA"/>
</dbReference>
<feature type="domain" description="Calcineurin-like phosphoesterase" evidence="1">
    <location>
        <begin position="3"/>
        <end position="198"/>
    </location>
</feature>
<accession>A0A0Q3PEM8</accession>
<evidence type="ECO:0000313" key="4">
    <source>
        <dbReference type="Proteomes" id="UP000051562"/>
    </source>
</evidence>
<gene>
    <name evidence="2" type="ORF">ARD30_23060</name>
    <name evidence="3" type="ORF">SAMN05660750_00905</name>
</gene>
<evidence type="ECO:0000313" key="5">
    <source>
        <dbReference type="Proteomes" id="UP000190130"/>
    </source>
</evidence>
<protein>
    <submittedName>
        <fullName evidence="3">Alkaline phosphatase D</fullName>
    </submittedName>
</protein>
<dbReference type="Proteomes" id="UP000190130">
    <property type="component" value="Unassembled WGS sequence"/>
</dbReference>
<dbReference type="OrthoDB" id="651281at2"/>
<dbReference type="Gene3D" id="3.60.21.10">
    <property type="match status" value="1"/>
</dbReference>
<dbReference type="InterPro" id="IPR029052">
    <property type="entry name" value="Metallo-depent_PP-like"/>
</dbReference>
<dbReference type="InterPro" id="IPR051918">
    <property type="entry name" value="STPP_CPPED1"/>
</dbReference>
<dbReference type="GO" id="GO:0016787">
    <property type="term" value="F:hydrolase activity"/>
    <property type="evidence" value="ECO:0007669"/>
    <property type="project" value="InterPro"/>
</dbReference>
<proteinExistence type="predicted"/>
<dbReference type="STRING" id="53254.SAMN05660750_00905"/>
<reference evidence="3 5" key="2">
    <citation type="submission" date="2017-02" db="EMBL/GenBank/DDBJ databases">
        <authorList>
            <person name="Peterson S.W."/>
        </authorList>
    </citation>
    <scope>NUCLEOTIDE SEQUENCE [LARGE SCALE GENOMIC DNA]</scope>
    <source>
        <strain evidence="3 5">DSM 9653</strain>
    </source>
</reference>
<keyword evidence="4" id="KW-1185">Reference proteome</keyword>
<dbReference type="EMBL" id="FUYX01000002">
    <property type="protein sequence ID" value="SKB48207.1"/>
    <property type="molecule type" value="Genomic_DNA"/>
</dbReference>
<dbReference type="PANTHER" id="PTHR43143">
    <property type="entry name" value="METALLOPHOSPHOESTERASE, CALCINEURIN SUPERFAMILY"/>
    <property type="match status" value="1"/>
</dbReference>
<evidence type="ECO:0000259" key="1">
    <source>
        <dbReference type="Pfam" id="PF00149"/>
    </source>
</evidence>
<dbReference type="Proteomes" id="UP000051562">
    <property type="component" value="Unassembled WGS sequence"/>
</dbReference>